<evidence type="ECO:0000313" key="2">
    <source>
        <dbReference type="EMBL" id="AKB67670.1"/>
    </source>
</evidence>
<proteinExistence type="predicted"/>
<dbReference type="InterPro" id="IPR016181">
    <property type="entry name" value="Acyl_CoA_acyltransferase"/>
</dbReference>
<sequence>MNGNIIISGTTGGITRFHPPIGPRDPELMRELIQLAMKVSDNTPLIFIDPDTALWIRELEPDLELVPDRDNFEYVYRASDLAELPGKKYQKIRSHLNRFRRNCMSTVEPITPENLEEVMELLKKWRDWKGCDKNPVLSHEVEAAFYAVEHFMELRLRGFLLRVDSEVGAISIFERLNADTALIHFEKGLPDCEGIYKAINAETAAALADEVEYINRESDLGVGGLREAKLRYHPHHMVEVYSLKRPSPVSGGRCPSRVSFREHEVLFAALKRTN</sequence>
<reference evidence="2 3" key="1">
    <citation type="submission" date="2014-07" db="EMBL/GenBank/DDBJ databases">
        <title>Methanogenic archaea and the global carbon cycle.</title>
        <authorList>
            <person name="Henriksen J.R."/>
            <person name="Luke J."/>
            <person name="Reinhart S."/>
            <person name="Benedict M.N."/>
            <person name="Youngblut N.D."/>
            <person name="Metcalf M.E."/>
            <person name="Whitaker R.J."/>
            <person name="Metcalf W.W."/>
        </authorList>
    </citation>
    <scope>NUCLEOTIDE SEQUENCE [LARGE SCALE GENOMIC DNA]</scope>
    <source>
        <strain evidence="2 3">LYC</strain>
    </source>
</reference>
<dbReference type="PANTHER" id="PTHR41373">
    <property type="entry name" value="DUF2156 DOMAIN-CONTAINING PROTEIN"/>
    <property type="match status" value="1"/>
</dbReference>
<dbReference type="Pfam" id="PF09924">
    <property type="entry name" value="LPG_synthase_C"/>
    <property type="match status" value="1"/>
</dbReference>
<name>A0A0E3RLN6_METMZ</name>
<dbReference type="Proteomes" id="UP000033063">
    <property type="component" value="Chromosome"/>
</dbReference>
<protein>
    <recommendedName>
        <fullName evidence="1">Phosphatidylglycerol lysyltransferase C-terminal domain-containing protein</fullName>
    </recommendedName>
</protein>
<dbReference type="InterPro" id="IPR024320">
    <property type="entry name" value="LPG_synthase_C"/>
</dbReference>
<dbReference type="EMBL" id="CP009513">
    <property type="protein sequence ID" value="AKB67670.1"/>
    <property type="molecule type" value="Genomic_DNA"/>
</dbReference>
<dbReference type="PANTHER" id="PTHR41373:SF1">
    <property type="entry name" value="PHOSPHATIDYLGLYCEROL LYSYLTRANSFERASE C-TERMINAL DOMAIN-CONTAINING PROTEIN"/>
    <property type="match status" value="1"/>
</dbReference>
<evidence type="ECO:0000313" key="3">
    <source>
        <dbReference type="Proteomes" id="UP000033063"/>
    </source>
</evidence>
<dbReference type="PIRSF" id="PIRSF018688">
    <property type="entry name" value="UCP018688"/>
    <property type="match status" value="1"/>
</dbReference>
<feature type="domain" description="Phosphatidylglycerol lysyltransferase C-terminal" evidence="1">
    <location>
        <begin position="5"/>
        <end position="243"/>
    </location>
</feature>
<dbReference type="AlphaFoldDB" id="A0A0E3RLN6"/>
<gene>
    <name evidence="2" type="ORF">MSMAL_1127</name>
</gene>
<dbReference type="SUPFAM" id="SSF55729">
    <property type="entry name" value="Acyl-CoA N-acyltransferases (Nat)"/>
    <property type="match status" value="2"/>
</dbReference>
<dbReference type="HOGENOM" id="CLU_058411_1_0_2"/>
<organism evidence="2 3">
    <name type="scientific">Methanosarcina mazei LYC</name>
    <dbReference type="NCBI Taxonomy" id="1434114"/>
    <lineage>
        <taxon>Archaea</taxon>
        <taxon>Methanobacteriati</taxon>
        <taxon>Methanobacteriota</taxon>
        <taxon>Stenosarchaea group</taxon>
        <taxon>Methanomicrobia</taxon>
        <taxon>Methanosarcinales</taxon>
        <taxon>Methanosarcinaceae</taxon>
        <taxon>Methanosarcina</taxon>
    </lineage>
</organism>
<dbReference type="PATRIC" id="fig|1434114.4.peg.1404"/>
<dbReference type="InterPro" id="IPR016732">
    <property type="entry name" value="UCP018688"/>
</dbReference>
<evidence type="ECO:0000259" key="1">
    <source>
        <dbReference type="Pfam" id="PF09924"/>
    </source>
</evidence>
<accession>A0A0E3RLN6</accession>
<dbReference type="Gene3D" id="3.40.630.30">
    <property type="match status" value="1"/>
</dbReference>